<dbReference type="Gene3D" id="3.90.180.10">
    <property type="entry name" value="Medium-chain alcohol dehydrogenases, catalytic domain"/>
    <property type="match status" value="1"/>
</dbReference>
<protein>
    <recommendedName>
        <fullName evidence="11">enoyl-[acyl-carrier-protein] reductase</fullName>
        <ecNumber evidence="11">1.3.1.104</ecNumber>
    </recommendedName>
</protein>
<keyword evidence="13" id="KW-0732">Signal</keyword>
<evidence type="ECO:0000256" key="6">
    <source>
        <dbReference type="ARBA" id="ARBA00022946"/>
    </source>
</evidence>
<dbReference type="InterPro" id="IPR020843">
    <property type="entry name" value="ER"/>
</dbReference>
<feature type="domain" description="Enoyl reductase (ER)" evidence="14">
    <location>
        <begin position="58"/>
        <end position="376"/>
    </location>
</feature>
<evidence type="ECO:0000256" key="2">
    <source>
        <dbReference type="ARBA" id="ARBA00010371"/>
    </source>
</evidence>
<dbReference type="AlphaFoldDB" id="A0A976FMX7"/>
<dbReference type="InterPro" id="IPR051034">
    <property type="entry name" value="Mito_Enoyl-ACP_Reductase"/>
</dbReference>
<dbReference type="GO" id="GO:0006633">
    <property type="term" value="P:fatty acid biosynthetic process"/>
    <property type="evidence" value="ECO:0007669"/>
    <property type="project" value="UniProtKB-KW"/>
</dbReference>
<dbReference type="InterPro" id="IPR036291">
    <property type="entry name" value="NAD(P)-bd_dom_sf"/>
</dbReference>
<evidence type="ECO:0000256" key="9">
    <source>
        <dbReference type="ARBA" id="ARBA00023128"/>
    </source>
</evidence>
<evidence type="ECO:0000313" key="16">
    <source>
        <dbReference type="Proteomes" id="UP000294530"/>
    </source>
</evidence>
<keyword evidence="10" id="KW-0275">Fatty acid biosynthesis</keyword>
<comment type="similarity">
    <text evidence="2">Belongs to the zinc-containing alcohol dehydrogenase family. Quinone oxidoreductase subfamily.</text>
</comment>
<dbReference type="SUPFAM" id="SSF50129">
    <property type="entry name" value="GroES-like"/>
    <property type="match status" value="1"/>
</dbReference>
<dbReference type="PANTHER" id="PTHR43981">
    <property type="entry name" value="ENOYL-[ACYL-CARRIER-PROTEIN] REDUCTASE, MITOCHONDRIAL"/>
    <property type="match status" value="1"/>
</dbReference>
<evidence type="ECO:0000256" key="5">
    <source>
        <dbReference type="ARBA" id="ARBA00022857"/>
    </source>
</evidence>
<dbReference type="GO" id="GO:0141148">
    <property type="term" value="F:enoyl-[acyl-carrier-protein] reductase (NADPH) activity"/>
    <property type="evidence" value="ECO:0007669"/>
    <property type="project" value="UniProtKB-EC"/>
</dbReference>
<dbReference type="Proteomes" id="UP000294530">
    <property type="component" value="Unassembled WGS sequence"/>
</dbReference>
<comment type="catalytic activity">
    <reaction evidence="12">
        <text>a 2,3-saturated acyl-[ACP] + NADP(+) = a (2E)-enoyl-[ACP] + NADPH + H(+)</text>
        <dbReference type="Rhea" id="RHEA:22564"/>
        <dbReference type="Rhea" id="RHEA-COMP:9925"/>
        <dbReference type="Rhea" id="RHEA-COMP:9926"/>
        <dbReference type="ChEBI" id="CHEBI:15378"/>
        <dbReference type="ChEBI" id="CHEBI:57783"/>
        <dbReference type="ChEBI" id="CHEBI:58349"/>
        <dbReference type="ChEBI" id="CHEBI:78784"/>
        <dbReference type="ChEBI" id="CHEBI:78785"/>
        <dbReference type="EC" id="1.3.1.104"/>
    </reaction>
</comment>
<evidence type="ECO:0000313" key="15">
    <source>
        <dbReference type="EMBL" id="TDH69738.1"/>
    </source>
</evidence>
<keyword evidence="7" id="KW-0560">Oxidoreductase</keyword>
<feature type="signal peptide" evidence="13">
    <location>
        <begin position="1"/>
        <end position="15"/>
    </location>
</feature>
<dbReference type="OrthoDB" id="7482721at2759"/>
<gene>
    <name evidence="15" type="ORF">CCR75_002378</name>
</gene>
<evidence type="ECO:0000259" key="14">
    <source>
        <dbReference type="SMART" id="SM00829"/>
    </source>
</evidence>
<evidence type="ECO:0000256" key="10">
    <source>
        <dbReference type="ARBA" id="ARBA00023160"/>
    </source>
</evidence>
<dbReference type="GO" id="GO:0005739">
    <property type="term" value="C:mitochondrion"/>
    <property type="evidence" value="ECO:0007669"/>
    <property type="project" value="UniProtKB-SubCell"/>
</dbReference>
<evidence type="ECO:0000256" key="1">
    <source>
        <dbReference type="ARBA" id="ARBA00004173"/>
    </source>
</evidence>
<accession>A0A976FMX7</accession>
<feature type="chain" id="PRO_5037179709" description="enoyl-[acyl-carrier-protein] reductase" evidence="13">
    <location>
        <begin position="16"/>
        <end position="379"/>
    </location>
</feature>
<dbReference type="Pfam" id="PF00107">
    <property type="entry name" value="ADH_zinc_N"/>
    <property type="match status" value="1"/>
</dbReference>
<keyword evidence="16" id="KW-1185">Reference proteome</keyword>
<dbReference type="InterPro" id="IPR013154">
    <property type="entry name" value="ADH-like_N"/>
</dbReference>
<dbReference type="RefSeq" id="XP_067819237.1">
    <property type="nucleotide sequence ID" value="XM_067960475.1"/>
</dbReference>
<dbReference type="FunFam" id="3.40.50.720:FF:000112">
    <property type="entry name" value="Enoyl-[acyl-carrier-protein] reductase 1, mitochondrial"/>
    <property type="match status" value="1"/>
</dbReference>
<comment type="caution">
    <text evidence="15">The sequence shown here is derived from an EMBL/GenBank/DDBJ whole genome shotgun (WGS) entry which is preliminary data.</text>
</comment>
<evidence type="ECO:0000256" key="4">
    <source>
        <dbReference type="ARBA" id="ARBA00022832"/>
    </source>
</evidence>
<dbReference type="EC" id="1.3.1.104" evidence="11"/>
<dbReference type="Gene3D" id="3.40.50.720">
    <property type="entry name" value="NAD(P)-binding Rossmann-like Domain"/>
    <property type="match status" value="1"/>
</dbReference>
<evidence type="ECO:0000256" key="13">
    <source>
        <dbReference type="SAM" id="SignalP"/>
    </source>
</evidence>
<organism evidence="15 16">
    <name type="scientific">Bremia lactucae</name>
    <name type="common">Lettuce downy mildew</name>
    <dbReference type="NCBI Taxonomy" id="4779"/>
    <lineage>
        <taxon>Eukaryota</taxon>
        <taxon>Sar</taxon>
        <taxon>Stramenopiles</taxon>
        <taxon>Oomycota</taxon>
        <taxon>Peronosporomycetes</taxon>
        <taxon>Peronosporales</taxon>
        <taxon>Peronosporaceae</taxon>
        <taxon>Bremia</taxon>
    </lineage>
</organism>
<proteinExistence type="inferred from homology"/>
<keyword evidence="9" id="KW-0496">Mitochondrion</keyword>
<dbReference type="InterPro" id="IPR011032">
    <property type="entry name" value="GroES-like_sf"/>
</dbReference>
<name>A0A976FMX7_BRELC</name>
<sequence length="379" mass="40725">MLTFLGAARVGLLTSLFLPAQDHRVKVRSSSMISTVAKSLVAQGKRSMSTVRYSEFGHPLSVLQMEADDKDVALTKGQVSLKFLAAPINVSDLSQIQGAYAIKPTFPAVAGNEGVAIVTAVGAGVTTVKVNDRVIPTSPGFGTWRSKAVAKSTEVMKISEKITIQDAATLAVNPSAAYRMLADFVPLHKGDVVIQNGANSAVGQAVIQLAALRGLQTINIIRDDGDYDVTVTHLKNLGATIVCTAEYMGSAKFKELVSDLPRPKLALNCVGGKTSYEMAQVLAKKGVHVTYGGMSKEAVSVGTGSLVFHDITLKGFWLSQWVHDSSVEERTTMLSELAKLVETGKLRTWIQTYKFADFDDALLAAIHRTTKRKVVLLME</sequence>
<reference evidence="15 16" key="1">
    <citation type="journal article" date="2021" name="Genome Biol.">
        <title>AFLAP: assembly-free linkage analysis pipeline using k-mers from genome sequencing data.</title>
        <authorList>
            <person name="Fletcher K."/>
            <person name="Zhang L."/>
            <person name="Gil J."/>
            <person name="Han R."/>
            <person name="Cavanaugh K."/>
            <person name="Michelmore R."/>
        </authorList>
    </citation>
    <scope>NUCLEOTIDE SEQUENCE [LARGE SCALE GENOMIC DNA]</scope>
    <source>
        <strain evidence="15 16">SF5</strain>
    </source>
</reference>
<evidence type="ECO:0000256" key="3">
    <source>
        <dbReference type="ARBA" id="ARBA00022516"/>
    </source>
</evidence>
<dbReference type="PANTHER" id="PTHR43981:SF2">
    <property type="entry name" value="ENOYL-[ACYL-CARRIER-PROTEIN] REDUCTASE, MITOCHONDRIAL"/>
    <property type="match status" value="1"/>
</dbReference>
<evidence type="ECO:0000256" key="11">
    <source>
        <dbReference type="ARBA" id="ARBA00038963"/>
    </source>
</evidence>
<dbReference type="Pfam" id="PF08240">
    <property type="entry name" value="ADH_N"/>
    <property type="match status" value="1"/>
</dbReference>
<keyword evidence="3" id="KW-0444">Lipid biosynthesis</keyword>
<dbReference type="SMART" id="SM00829">
    <property type="entry name" value="PKS_ER"/>
    <property type="match status" value="1"/>
</dbReference>
<dbReference type="CDD" id="cd08290">
    <property type="entry name" value="ETR"/>
    <property type="match status" value="1"/>
</dbReference>
<dbReference type="EMBL" id="SHOA02000007">
    <property type="protein sequence ID" value="TDH69738.1"/>
    <property type="molecule type" value="Genomic_DNA"/>
</dbReference>
<evidence type="ECO:0000256" key="8">
    <source>
        <dbReference type="ARBA" id="ARBA00023098"/>
    </source>
</evidence>
<evidence type="ECO:0000256" key="7">
    <source>
        <dbReference type="ARBA" id="ARBA00023002"/>
    </source>
</evidence>
<keyword evidence="8" id="KW-0443">Lipid metabolism</keyword>
<evidence type="ECO:0000256" key="12">
    <source>
        <dbReference type="ARBA" id="ARBA00048843"/>
    </source>
</evidence>
<dbReference type="InterPro" id="IPR013149">
    <property type="entry name" value="ADH-like_C"/>
</dbReference>
<keyword evidence="6" id="KW-0809">Transit peptide</keyword>
<dbReference type="SUPFAM" id="SSF51735">
    <property type="entry name" value="NAD(P)-binding Rossmann-fold domains"/>
    <property type="match status" value="1"/>
</dbReference>
<comment type="subcellular location">
    <subcellularLocation>
        <location evidence="1">Mitochondrion</location>
    </subcellularLocation>
</comment>
<dbReference type="GeneID" id="94346146"/>
<keyword evidence="4" id="KW-0276">Fatty acid metabolism</keyword>
<keyword evidence="5" id="KW-0521">NADP</keyword>
<dbReference type="KEGG" id="blac:94346146"/>